<dbReference type="GO" id="GO:0000287">
    <property type="term" value="F:magnesium ion binding"/>
    <property type="evidence" value="ECO:0007669"/>
    <property type="project" value="InterPro"/>
</dbReference>
<evidence type="ECO:0000256" key="6">
    <source>
        <dbReference type="ARBA" id="ARBA00023098"/>
    </source>
</evidence>
<dbReference type="AlphaFoldDB" id="G8TZV9"/>
<gene>
    <name evidence="9" type="ordered locus">Sulac_0600</name>
</gene>
<dbReference type="NCBIfam" id="TIGR00516">
    <property type="entry name" value="acpS"/>
    <property type="match status" value="1"/>
</dbReference>
<keyword evidence="10" id="KW-1185">Reference proteome</keyword>
<evidence type="ECO:0000256" key="1">
    <source>
        <dbReference type="ARBA" id="ARBA00022516"/>
    </source>
</evidence>
<dbReference type="InterPro" id="IPR002582">
    <property type="entry name" value="ACPS"/>
</dbReference>
<dbReference type="InterPro" id="IPR037143">
    <property type="entry name" value="4-PPantetheinyl_Trfase_dom_sf"/>
</dbReference>
<sequence>MIGIDVVDIARFERRWDNAFMNQLFTKCELAYIERQPRPTRTAAGIFAAKEAFLKALHQPITLKRVQLIEIRHRDDGAPEIVIHEDGFHPFDFGGIHVSISHTDSVAMAMVMITKKWKRQQ</sequence>
<dbReference type="GO" id="GO:0006633">
    <property type="term" value="P:fatty acid biosynthetic process"/>
    <property type="evidence" value="ECO:0007669"/>
    <property type="project" value="UniProtKB-KW"/>
</dbReference>
<dbReference type="InterPro" id="IPR008278">
    <property type="entry name" value="4-PPantetheinyl_Trfase_dom"/>
</dbReference>
<keyword evidence="3" id="KW-0479">Metal-binding</keyword>
<evidence type="ECO:0000256" key="3">
    <source>
        <dbReference type="ARBA" id="ARBA00022723"/>
    </source>
</evidence>
<reference evidence="10" key="1">
    <citation type="submission" date="2011-12" db="EMBL/GenBank/DDBJ databases">
        <title>The complete genome of chromosome of Sulfobacillus acidophilus DSM 10332.</title>
        <authorList>
            <person name="Lucas S."/>
            <person name="Han J."/>
            <person name="Lapidus A."/>
            <person name="Bruce D."/>
            <person name="Goodwin L."/>
            <person name="Pitluck S."/>
            <person name="Peters L."/>
            <person name="Kyrpides N."/>
            <person name="Mavromatis K."/>
            <person name="Ivanova N."/>
            <person name="Mikhailova N."/>
            <person name="Chertkov O."/>
            <person name="Saunders E."/>
            <person name="Detter J.C."/>
            <person name="Tapia R."/>
            <person name="Han C."/>
            <person name="Land M."/>
            <person name="Hauser L."/>
            <person name="Markowitz V."/>
            <person name="Cheng J.-F."/>
            <person name="Hugenholtz P."/>
            <person name="Woyke T."/>
            <person name="Wu D."/>
            <person name="Pukall R."/>
            <person name="Gehrich-Schroeter G."/>
            <person name="Schneider S."/>
            <person name="Klenk H.-P."/>
            <person name="Eisen J.A."/>
        </authorList>
    </citation>
    <scope>NUCLEOTIDE SEQUENCE [LARGE SCALE GENOMIC DNA]</scope>
    <source>
        <strain evidence="10">ATCC 700253 / DSM 10332 / NAL</strain>
    </source>
</reference>
<dbReference type="InterPro" id="IPR004568">
    <property type="entry name" value="Ppantetheine-prot_Trfase_dom"/>
</dbReference>
<protein>
    <submittedName>
        <fullName evidence="9">Phosphopantetheine-protein transferase</fullName>
    </submittedName>
</protein>
<dbReference type="HOGENOM" id="CLU_089696_1_1_9"/>
<dbReference type="PATRIC" id="fig|679936.5.peg.638"/>
<dbReference type="EMBL" id="CP003179">
    <property type="protein sequence ID" value="AEW04128.1"/>
    <property type="molecule type" value="Genomic_DNA"/>
</dbReference>
<dbReference type="Gene3D" id="3.90.470.20">
    <property type="entry name" value="4'-phosphopantetheinyl transferase domain"/>
    <property type="match status" value="1"/>
</dbReference>
<dbReference type="GO" id="GO:0008897">
    <property type="term" value="F:holo-[acyl-carrier-protein] synthase activity"/>
    <property type="evidence" value="ECO:0007669"/>
    <property type="project" value="InterPro"/>
</dbReference>
<dbReference type="SUPFAM" id="SSF56214">
    <property type="entry name" value="4'-phosphopantetheinyl transferase"/>
    <property type="match status" value="1"/>
</dbReference>
<evidence type="ECO:0000313" key="9">
    <source>
        <dbReference type="EMBL" id="AEW04128.1"/>
    </source>
</evidence>
<evidence type="ECO:0000256" key="7">
    <source>
        <dbReference type="ARBA" id="ARBA00023160"/>
    </source>
</evidence>
<organism evidence="9 10">
    <name type="scientific">Sulfobacillus acidophilus (strain ATCC 700253 / DSM 10332 / NAL)</name>
    <dbReference type="NCBI Taxonomy" id="679936"/>
    <lineage>
        <taxon>Bacteria</taxon>
        <taxon>Bacillati</taxon>
        <taxon>Bacillota</taxon>
        <taxon>Clostridia</taxon>
        <taxon>Eubacteriales</taxon>
        <taxon>Clostridiales Family XVII. Incertae Sedis</taxon>
        <taxon>Sulfobacillus</taxon>
    </lineage>
</organism>
<evidence type="ECO:0000256" key="5">
    <source>
        <dbReference type="ARBA" id="ARBA00022842"/>
    </source>
</evidence>
<keyword evidence="1" id="KW-0444">Lipid biosynthesis</keyword>
<keyword evidence="7" id="KW-0275">Fatty acid biosynthesis</keyword>
<dbReference type="NCBIfam" id="TIGR00556">
    <property type="entry name" value="pantethn_trn"/>
    <property type="match status" value="1"/>
</dbReference>
<evidence type="ECO:0000313" key="10">
    <source>
        <dbReference type="Proteomes" id="UP000005439"/>
    </source>
</evidence>
<dbReference type="Pfam" id="PF01648">
    <property type="entry name" value="ACPS"/>
    <property type="match status" value="1"/>
</dbReference>
<dbReference type="STRING" id="679936.Sulac_0600"/>
<accession>G8TZV9</accession>
<keyword evidence="4" id="KW-0276">Fatty acid metabolism</keyword>
<proteinExistence type="predicted"/>
<dbReference type="KEGG" id="sap:Sulac_0600"/>
<dbReference type="Proteomes" id="UP000005439">
    <property type="component" value="Chromosome"/>
</dbReference>
<evidence type="ECO:0000259" key="8">
    <source>
        <dbReference type="Pfam" id="PF01648"/>
    </source>
</evidence>
<evidence type="ECO:0000256" key="2">
    <source>
        <dbReference type="ARBA" id="ARBA00022679"/>
    </source>
</evidence>
<keyword evidence="6" id="KW-0443">Lipid metabolism</keyword>
<reference evidence="9 10" key="2">
    <citation type="journal article" date="2012" name="Stand. Genomic Sci.">
        <title>Complete genome sequence of the moderately thermophilic mineral-sulfide-oxidizing firmicute Sulfobacillus acidophilus type strain (NAL(T)).</title>
        <authorList>
            <person name="Anderson I."/>
            <person name="Chertkov O."/>
            <person name="Chen A."/>
            <person name="Saunders E."/>
            <person name="Lapidus A."/>
            <person name="Nolan M."/>
            <person name="Lucas S."/>
            <person name="Hammon N."/>
            <person name="Deshpande S."/>
            <person name="Cheng J.F."/>
            <person name="Han C."/>
            <person name="Tapia R."/>
            <person name="Goodwin L.A."/>
            <person name="Pitluck S."/>
            <person name="Liolios K."/>
            <person name="Pagani I."/>
            <person name="Ivanova N."/>
            <person name="Mikhailova N."/>
            <person name="Pati A."/>
            <person name="Palaniappan K."/>
            <person name="Land M."/>
            <person name="Pan C."/>
            <person name="Rohde M."/>
            <person name="Pukall R."/>
            <person name="Goker M."/>
            <person name="Detter J.C."/>
            <person name="Woyke T."/>
            <person name="Bristow J."/>
            <person name="Eisen J.A."/>
            <person name="Markowitz V."/>
            <person name="Hugenholtz P."/>
            <person name="Kyrpides N.C."/>
            <person name="Klenk H.P."/>
            <person name="Mavromatis K."/>
        </authorList>
    </citation>
    <scope>NUCLEOTIDE SEQUENCE [LARGE SCALE GENOMIC DNA]</scope>
    <source>
        <strain evidence="10">ATCC 700253 / DSM 10332 / NAL</strain>
    </source>
</reference>
<feature type="domain" description="4'-phosphopantetheinyl transferase" evidence="8">
    <location>
        <begin position="2"/>
        <end position="89"/>
    </location>
</feature>
<keyword evidence="2 9" id="KW-0808">Transferase</keyword>
<keyword evidence="5" id="KW-0460">Magnesium</keyword>
<evidence type="ECO:0000256" key="4">
    <source>
        <dbReference type="ARBA" id="ARBA00022832"/>
    </source>
</evidence>
<name>G8TZV9_SULAD</name>